<evidence type="ECO:0000256" key="2">
    <source>
        <dbReference type="SAM" id="MobiDB-lite"/>
    </source>
</evidence>
<accession>A0AAU7XEC7</accession>
<dbReference type="AlphaFoldDB" id="A0AAU7XEC7"/>
<proteinExistence type="predicted"/>
<feature type="modified residue" description="4-aspartylphosphate" evidence="1">
    <location>
        <position position="81"/>
    </location>
</feature>
<dbReference type="EMBL" id="CP158568">
    <property type="protein sequence ID" value="XBY46400.1"/>
    <property type="molecule type" value="Genomic_DNA"/>
</dbReference>
<dbReference type="InterPro" id="IPR001789">
    <property type="entry name" value="Sig_transdc_resp-reg_receiver"/>
</dbReference>
<evidence type="ECO:0000259" key="3">
    <source>
        <dbReference type="PROSITE" id="PS50110"/>
    </source>
</evidence>
<organism evidence="4">
    <name type="scientific">Methyloraptor flagellatus</name>
    <dbReference type="NCBI Taxonomy" id="3162530"/>
    <lineage>
        <taxon>Bacteria</taxon>
        <taxon>Pseudomonadati</taxon>
        <taxon>Pseudomonadota</taxon>
        <taxon>Alphaproteobacteria</taxon>
        <taxon>Hyphomicrobiales</taxon>
        <taxon>Ancalomicrobiaceae</taxon>
        <taxon>Methyloraptor</taxon>
    </lineage>
</organism>
<feature type="domain" description="Response regulatory" evidence="3">
    <location>
        <begin position="31"/>
        <end position="142"/>
    </location>
</feature>
<name>A0AAU7XEC7_9HYPH</name>
<dbReference type="Gene3D" id="3.40.50.2300">
    <property type="match status" value="1"/>
</dbReference>
<dbReference type="KEGG" id="mflg:ABS361_09395"/>
<dbReference type="Pfam" id="PF00072">
    <property type="entry name" value="Response_reg"/>
    <property type="match status" value="1"/>
</dbReference>
<dbReference type="PROSITE" id="PS50110">
    <property type="entry name" value="RESPONSE_REGULATORY"/>
    <property type="match status" value="1"/>
</dbReference>
<dbReference type="GO" id="GO:0000160">
    <property type="term" value="P:phosphorelay signal transduction system"/>
    <property type="evidence" value="ECO:0007669"/>
    <property type="project" value="InterPro"/>
</dbReference>
<dbReference type="RefSeq" id="WP_407051496.1">
    <property type="nucleotide sequence ID" value="NZ_CP158568.1"/>
</dbReference>
<keyword evidence="1" id="KW-0597">Phosphoprotein</keyword>
<dbReference type="SUPFAM" id="SSF52172">
    <property type="entry name" value="CheY-like"/>
    <property type="match status" value="1"/>
</dbReference>
<feature type="region of interest" description="Disordered" evidence="2">
    <location>
        <begin position="1"/>
        <end position="24"/>
    </location>
</feature>
<protein>
    <submittedName>
        <fullName evidence="4">Response regulator</fullName>
    </submittedName>
</protein>
<evidence type="ECO:0000256" key="1">
    <source>
        <dbReference type="PROSITE-ProRule" id="PRU00169"/>
    </source>
</evidence>
<gene>
    <name evidence="4" type="ORF">ABS361_09395</name>
</gene>
<reference evidence="4" key="1">
    <citation type="submission" date="2024-06" db="EMBL/GenBank/DDBJ databases">
        <title>Methylostella associata gen. nov., sp. nov., a novel Ancalomicrobiaceae-affiliated facultatively methylotrophic bacteria that feed on methanotrophs of the genus Methylococcus.</title>
        <authorList>
            <person name="Saltykova V."/>
            <person name="Danilova O.V."/>
            <person name="Oshkin I.Y."/>
            <person name="Belova S.E."/>
            <person name="Pimenov N.V."/>
            <person name="Dedysh S.N."/>
        </authorList>
    </citation>
    <scope>NUCLEOTIDE SEQUENCE</scope>
    <source>
        <strain evidence="4">S20</strain>
    </source>
</reference>
<dbReference type="SMART" id="SM00448">
    <property type="entry name" value="REC"/>
    <property type="match status" value="1"/>
</dbReference>
<sequence>MSELMEHGAGAPQNDGTTDGMGSVRRDEPTTCIILEDEALVAEVIQNDLEEVGYRCIGSFARAADAMDWLTTGTPHIAILDYRLADGDCLQPAALLRERGVPILIYSALRPRGAMPEAIEGAPWLLKPAGPMGLKAAVWKLAGLIERKS</sequence>
<dbReference type="InterPro" id="IPR011006">
    <property type="entry name" value="CheY-like_superfamily"/>
</dbReference>
<evidence type="ECO:0000313" key="4">
    <source>
        <dbReference type="EMBL" id="XBY46400.1"/>
    </source>
</evidence>